<evidence type="ECO:0000313" key="2">
    <source>
        <dbReference type="EMBL" id="RXW23483.1"/>
    </source>
</evidence>
<name>A0A4Q2DTP1_9AGAR</name>
<feature type="region of interest" description="Disordered" evidence="1">
    <location>
        <begin position="98"/>
        <end position="127"/>
    </location>
</feature>
<proteinExistence type="predicted"/>
<dbReference type="AlphaFoldDB" id="A0A4Q2DTP1"/>
<dbReference type="EMBL" id="SDEE01000041">
    <property type="protein sequence ID" value="RXW23483.1"/>
    <property type="molecule type" value="Genomic_DNA"/>
</dbReference>
<dbReference type="OrthoDB" id="3049595at2759"/>
<comment type="caution">
    <text evidence="2">The sequence shown here is derived from an EMBL/GenBank/DDBJ whole genome shotgun (WGS) entry which is preliminary data.</text>
</comment>
<dbReference type="Proteomes" id="UP000290288">
    <property type="component" value="Unassembled WGS sequence"/>
</dbReference>
<accession>A0A4Q2DTP1</accession>
<evidence type="ECO:0000256" key="1">
    <source>
        <dbReference type="SAM" id="MobiDB-lite"/>
    </source>
</evidence>
<feature type="compositionally biased region" description="Basic and acidic residues" evidence="1">
    <location>
        <begin position="202"/>
        <end position="227"/>
    </location>
</feature>
<gene>
    <name evidence="2" type="ORF">EST38_g2372</name>
</gene>
<feature type="compositionally biased region" description="Basic and acidic residues" evidence="1">
    <location>
        <begin position="111"/>
        <end position="121"/>
    </location>
</feature>
<feature type="region of interest" description="Disordered" evidence="1">
    <location>
        <begin position="202"/>
        <end position="233"/>
    </location>
</feature>
<organism evidence="2 3">
    <name type="scientific">Candolleomyces aberdarensis</name>
    <dbReference type="NCBI Taxonomy" id="2316362"/>
    <lineage>
        <taxon>Eukaryota</taxon>
        <taxon>Fungi</taxon>
        <taxon>Dikarya</taxon>
        <taxon>Basidiomycota</taxon>
        <taxon>Agaricomycotina</taxon>
        <taxon>Agaricomycetes</taxon>
        <taxon>Agaricomycetidae</taxon>
        <taxon>Agaricales</taxon>
        <taxon>Agaricineae</taxon>
        <taxon>Psathyrellaceae</taxon>
        <taxon>Candolleomyces</taxon>
    </lineage>
</organism>
<feature type="region of interest" description="Disordered" evidence="1">
    <location>
        <begin position="1"/>
        <end position="33"/>
    </location>
</feature>
<keyword evidence="3" id="KW-1185">Reference proteome</keyword>
<sequence length="233" mass="26225">MTKYAPVGIKNRTRIQEKKQQLSLSPEDPSRHDVEVGLGNGCREKVSTHMRLGDLHKPCRLQLLVSLNDDDDDCARHLPPAIMDGKLQGNQPRISSFEARQGPQQEPAQVDETRSVDERHAQSTAPSSYRRFNYVAPSLPDIPTSSGFEDLELAITSVSGVAPTEQEEKVHKRASSVLKLAEENEKLKAELKAMTDRIEAVERERQRDEMRAARAARAEQREQEQHIMEPPSS</sequence>
<evidence type="ECO:0000313" key="3">
    <source>
        <dbReference type="Proteomes" id="UP000290288"/>
    </source>
</evidence>
<reference evidence="2 3" key="1">
    <citation type="submission" date="2019-01" db="EMBL/GenBank/DDBJ databases">
        <title>Draft genome sequence of Psathyrella aberdarensis IHI B618.</title>
        <authorList>
            <person name="Buettner E."/>
            <person name="Kellner H."/>
        </authorList>
    </citation>
    <scope>NUCLEOTIDE SEQUENCE [LARGE SCALE GENOMIC DNA]</scope>
    <source>
        <strain evidence="2 3">IHI B618</strain>
    </source>
</reference>
<protein>
    <submittedName>
        <fullName evidence="2">Uncharacterized protein</fullName>
    </submittedName>
</protein>